<dbReference type="EMBL" id="JACGLT010000009">
    <property type="protein sequence ID" value="MBA6153509.1"/>
    <property type="molecule type" value="Genomic_DNA"/>
</dbReference>
<sequence length="122" mass="13548">MSDRLCIQLKLRYDFSGTNNVYLKNIMKRLAKFTFLTVVVFTLGSYNLTVAAGTGSQGQPIKVVGDKLISSTTNTTNKVGYCDWDKLLKKHVNKEGLADYKGFKPITLLDHLSQEVAGCNPK</sequence>
<comment type="caution">
    <text evidence="2">The sequence shown here is derived from an EMBL/GenBank/DDBJ whole genome shotgun (WGS) entry which is preliminary data.</text>
</comment>
<keyword evidence="1" id="KW-1133">Transmembrane helix</keyword>
<reference evidence="2 3" key="1">
    <citation type="submission" date="2020-07" db="EMBL/GenBank/DDBJ databases">
        <title>Bacterium isolated from marine sediment.</title>
        <authorList>
            <person name="Shang D."/>
        </authorList>
    </citation>
    <scope>NUCLEOTIDE SEQUENCE [LARGE SCALE GENOMIC DNA]</scope>
    <source>
        <strain evidence="2 3">F6074</strain>
    </source>
</reference>
<evidence type="ECO:0000313" key="2">
    <source>
        <dbReference type="EMBL" id="MBA6153509.1"/>
    </source>
</evidence>
<accession>A0A7W2R468</accession>
<evidence type="ECO:0000256" key="1">
    <source>
        <dbReference type="SAM" id="Phobius"/>
    </source>
</evidence>
<keyword evidence="3" id="KW-1185">Reference proteome</keyword>
<dbReference type="RefSeq" id="WP_182205807.1">
    <property type="nucleotide sequence ID" value="NZ_JACGLT010000009.1"/>
</dbReference>
<protein>
    <submittedName>
        <fullName evidence="2">Uncharacterized protein</fullName>
    </submittedName>
</protein>
<keyword evidence="1" id="KW-0472">Membrane</keyword>
<keyword evidence="1" id="KW-0812">Transmembrane</keyword>
<proteinExistence type="predicted"/>
<name>A0A7W2R468_9FLAO</name>
<organism evidence="2 3">
    <name type="scientific">Gelidibacter maritimus</name>
    <dbReference type="NCBI Taxonomy" id="2761487"/>
    <lineage>
        <taxon>Bacteria</taxon>
        <taxon>Pseudomonadati</taxon>
        <taxon>Bacteroidota</taxon>
        <taxon>Flavobacteriia</taxon>
        <taxon>Flavobacteriales</taxon>
        <taxon>Flavobacteriaceae</taxon>
        <taxon>Gelidibacter</taxon>
    </lineage>
</organism>
<dbReference type="AlphaFoldDB" id="A0A7W2R468"/>
<feature type="transmembrane region" description="Helical" evidence="1">
    <location>
        <begin position="33"/>
        <end position="53"/>
    </location>
</feature>
<dbReference type="Proteomes" id="UP000541857">
    <property type="component" value="Unassembled WGS sequence"/>
</dbReference>
<evidence type="ECO:0000313" key="3">
    <source>
        <dbReference type="Proteomes" id="UP000541857"/>
    </source>
</evidence>
<gene>
    <name evidence="2" type="ORF">H3Z82_12300</name>
</gene>